<dbReference type="AlphaFoldDB" id="A0A8S1L870"/>
<evidence type="ECO:0000313" key="2">
    <source>
        <dbReference type="Proteomes" id="UP000692954"/>
    </source>
</evidence>
<evidence type="ECO:0000313" key="1">
    <source>
        <dbReference type="EMBL" id="CAD8061852.1"/>
    </source>
</evidence>
<dbReference type="EMBL" id="CAJJDN010000016">
    <property type="protein sequence ID" value="CAD8061852.1"/>
    <property type="molecule type" value="Genomic_DNA"/>
</dbReference>
<keyword evidence="2" id="KW-1185">Reference proteome</keyword>
<name>A0A8S1L870_9CILI</name>
<reference evidence="1" key="1">
    <citation type="submission" date="2021-01" db="EMBL/GenBank/DDBJ databases">
        <authorList>
            <consortium name="Genoscope - CEA"/>
            <person name="William W."/>
        </authorList>
    </citation>
    <scope>NUCLEOTIDE SEQUENCE</scope>
</reference>
<comment type="caution">
    <text evidence="1">The sequence shown here is derived from an EMBL/GenBank/DDBJ whole genome shotgun (WGS) entry which is preliminary data.</text>
</comment>
<sequence>MPDNFNKVRNYLLNCKLEKVESKEYTTIHNKGTTDLF</sequence>
<organism evidence="1 2">
    <name type="scientific">Paramecium sonneborni</name>
    <dbReference type="NCBI Taxonomy" id="65129"/>
    <lineage>
        <taxon>Eukaryota</taxon>
        <taxon>Sar</taxon>
        <taxon>Alveolata</taxon>
        <taxon>Ciliophora</taxon>
        <taxon>Intramacronucleata</taxon>
        <taxon>Oligohymenophorea</taxon>
        <taxon>Peniculida</taxon>
        <taxon>Parameciidae</taxon>
        <taxon>Paramecium</taxon>
    </lineage>
</organism>
<gene>
    <name evidence="1" type="ORF">PSON_ATCC_30995.1.T0160013</name>
</gene>
<accession>A0A8S1L870</accession>
<dbReference type="Proteomes" id="UP000692954">
    <property type="component" value="Unassembled WGS sequence"/>
</dbReference>
<protein>
    <submittedName>
        <fullName evidence="1">Uncharacterized protein</fullName>
    </submittedName>
</protein>
<proteinExistence type="predicted"/>